<organism evidence="1 2">
    <name type="scientific">Liparis tanakae</name>
    <name type="common">Tanaka's snailfish</name>
    <dbReference type="NCBI Taxonomy" id="230148"/>
    <lineage>
        <taxon>Eukaryota</taxon>
        <taxon>Metazoa</taxon>
        <taxon>Chordata</taxon>
        <taxon>Craniata</taxon>
        <taxon>Vertebrata</taxon>
        <taxon>Euteleostomi</taxon>
        <taxon>Actinopterygii</taxon>
        <taxon>Neopterygii</taxon>
        <taxon>Teleostei</taxon>
        <taxon>Neoteleostei</taxon>
        <taxon>Acanthomorphata</taxon>
        <taxon>Eupercaria</taxon>
        <taxon>Perciformes</taxon>
        <taxon>Cottioidei</taxon>
        <taxon>Cottales</taxon>
        <taxon>Liparidae</taxon>
        <taxon>Liparis</taxon>
    </lineage>
</organism>
<name>A0A4Z2IBB2_9TELE</name>
<protein>
    <submittedName>
        <fullName evidence="1">Uncharacterized protein</fullName>
    </submittedName>
</protein>
<dbReference type="Proteomes" id="UP000314294">
    <property type="component" value="Unassembled WGS sequence"/>
</dbReference>
<gene>
    <name evidence="1" type="ORF">EYF80_014513</name>
</gene>
<dbReference type="EMBL" id="SRLO01000105">
    <property type="protein sequence ID" value="TNN75276.1"/>
    <property type="molecule type" value="Genomic_DNA"/>
</dbReference>
<evidence type="ECO:0000313" key="1">
    <source>
        <dbReference type="EMBL" id="TNN75276.1"/>
    </source>
</evidence>
<evidence type="ECO:0000313" key="2">
    <source>
        <dbReference type="Proteomes" id="UP000314294"/>
    </source>
</evidence>
<reference evidence="1 2" key="1">
    <citation type="submission" date="2019-03" db="EMBL/GenBank/DDBJ databases">
        <title>First draft genome of Liparis tanakae, snailfish: a comprehensive survey of snailfish specific genes.</title>
        <authorList>
            <person name="Kim W."/>
            <person name="Song I."/>
            <person name="Jeong J.-H."/>
            <person name="Kim D."/>
            <person name="Kim S."/>
            <person name="Ryu S."/>
            <person name="Song J.Y."/>
            <person name="Lee S.K."/>
        </authorList>
    </citation>
    <scope>NUCLEOTIDE SEQUENCE [LARGE SCALE GENOMIC DNA]</scope>
    <source>
        <tissue evidence="1">Muscle</tissue>
    </source>
</reference>
<accession>A0A4Z2IBB2</accession>
<sequence>MCLWAPWLWPGPWPEDRELRARDSWVLSRVLQTSSGVVVAAAMAPAKAPDNMWDEGLYCLWGLSSS</sequence>
<proteinExistence type="predicted"/>
<keyword evidence="2" id="KW-1185">Reference proteome</keyword>
<dbReference type="AlphaFoldDB" id="A0A4Z2IBB2"/>
<comment type="caution">
    <text evidence="1">The sequence shown here is derived from an EMBL/GenBank/DDBJ whole genome shotgun (WGS) entry which is preliminary data.</text>
</comment>